<dbReference type="Gene3D" id="3.90.226.10">
    <property type="entry name" value="2-enoyl-CoA Hydratase, Chain A, domain 1"/>
    <property type="match status" value="1"/>
</dbReference>
<dbReference type="AlphaFoldDB" id="A0AAE3SKQ5"/>
<gene>
    <name evidence="2" type="ORF">OM074_09080</name>
</gene>
<dbReference type="InterPro" id="IPR001753">
    <property type="entry name" value="Enoyl-CoA_hydra/iso"/>
</dbReference>
<keyword evidence="3" id="KW-1185">Reference proteome</keyword>
<dbReference type="Proteomes" id="UP001207408">
    <property type="component" value="Unassembled WGS sequence"/>
</dbReference>
<dbReference type="Gene3D" id="1.10.12.10">
    <property type="entry name" value="Lyase 2-enoyl-coa Hydratase, Chain A, domain 2"/>
    <property type="match status" value="1"/>
</dbReference>
<organism evidence="2 3">
    <name type="scientific">Plebeiibacterium marinum</name>
    <dbReference type="NCBI Taxonomy" id="2992111"/>
    <lineage>
        <taxon>Bacteria</taxon>
        <taxon>Pseudomonadati</taxon>
        <taxon>Bacteroidota</taxon>
        <taxon>Bacteroidia</taxon>
        <taxon>Marinilabiliales</taxon>
        <taxon>Marinilabiliaceae</taxon>
        <taxon>Plebeiibacterium</taxon>
    </lineage>
</organism>
<sequence length="266" mass="29672">MYKKLLFNIEDNIGFLGLNRPEKRNALNKELITEILMVLNKHKADRRFRVLVIYGEGGTFCSGADLDWMKNGTLQSKAQNINDAKLFNALYHEIYNFPIPVVCEVRKSAFGGATGILACADIVICEEESNFGFPEVKLGLIPATIAPYIINKMGQSNASKRMLMPVPFSAYEALQEGLVHFITSKIHLREKTLQVAKNIALGAPDALIQTKTLIHNLLQMEDETSLLHCARTIANARTSQEGQEGVNAFLEKRKPIWNNGENIPSV</sequence>
<dbReference type="SUPFAM" id="SSF52096">
    <property type="entry name" value="ClpP/crotonase"/>
    <property type="match status" value="1"/>
</dbReference>
<dbReference type="PANTHER" id="PTHR42964:SF1">
    <property type="entry name" value="POLYKETIDE BIOSYNTHESIS ENOYL-COA HYDRATASE PKSH-RELATED"/>
    <property type="match status" value="1"/>
</dbReference>
<evidence type="ECO:0000256" key="1">
    <source>
        <dbReference type="ARBA" id="ARBA00005254"/>
    </source>
</evidence>
<dbReference type="GO" id="GO:0003824">
    <property type="term" value="F:catalytic activity"/>
    <property type="evidence" value="ECO:0007669"/>
    <property type="project" value="UniProtKB-ARBA"/>
</dbReference>
<protein>
    <submittedName>
        <fullName evidence="2">Enoyl-CoA hydratase-related protein</fullName>
    </submittedName>
</protein>
<dbReference type="CDD" id="cd06558">
    <property type="entry name" value="crotonase-like"/>
    <property type="match status" value="1"/>
</dbReference>
<dbReference type="GO" id="GO:0008300">
    <property type="term" value="P:isoprenoid catabolic process"/>
    <property type="evidence" value="ECO:0007669"/>
    <property type="project" value="TreeGrafter"/>
</dbReference>
<dbReference type="PANTHER" id="PTHR42964">
    <property type="entry name" value="ENOYL-COA HYDRATASE"/>
    <property type="match status" value="1"/>
</dbReference>
<name>A0AAE3SKQ5_9BACT</name>
<proteinExistence type="inferred from homology"/>
<dbReference type="InterPro" id="IPR029045">
    <property type="entry name" value="ClpP/crotonase-like_dom_sf"/>
</dbReference>
<comment type="caution">
    <text evidence="2">The sequence shown here is derived from an EMBL/GenBank/DDBJ whole genome shotgun (WGS) entry which is preliminary data.</text>
</comment>
<comment type="similarity">
    <text evidence="1">Belongs to the enoyl-CoA hydratase/isomerase family.</text>
</comment>
<reference evidence="2" key="1">
    <citation type="submission" date="2022-10" db="EMBL/GenBank/DDBJ databases">
        <authorList>
            <person name="Yu W.X."/>
        </authorList>
    </citation>
    <scope>NUCLEOTIDE SEQUENCE</scope>
    <source>
        <strain evidence="2">D04</strain>
    </source>
</reference>
<dbReference type="InterPro" id="IPR051683">
    <property type="entry name" value="Enoyl-CoA_Hydratase/Isomerase"/>
</dbReference>
<evidence type="ECO:0000313" key="2">
    <source>
        <dbReference type="EMBL" id="MCW3805780.1"/>
    </source>
</evidence>
<dbReference type="RefSeq" id="WP_301199146.1">
    <property type="nucleotide sequence ID" value="NZ_JAPDPI010000015.1"/>
</dbReference>
<dbReference type="Pfam" id="PF00378">
    <property type="entry name" value="ECH_1"/>
    <property type="match status" value="1"/>
</dbReference>
<accession>A0AAE3SKQ5</accession>
<dbReference type="EMBL" id="JAPDPI010000015">
    <property type="protein sequence ID" value="MCW3805780.1"/>
    <property type="molecule type" value="Genomic_DNA"/>
</dbReference>
<dbReference type="InterPro" id="IPR014748">
    <property type="entry name" value="Enoyl-CoA_hydra_C"/>
</dbReference>
<evidence type="ECO:0000313" key="3">
    <source>
        <dbReference type="Proteomes" id="UP001207408"/>
    </source>
</evidence>